<gene>
    <name evidence="1" type="ORF">BJF93_03775</name>
</gene>
<dbReference type="RefSeq" id="WP_075628398.1">
    <property type="nucleotide sequence ID" value="NZ_FOAM01000004.1"/>
</dbReference>
<accession>A0A1Q9AUC1</accession>
<dbReference type="Proteomes" id="UP000186364">
    <property type="component" value="Unassembled WGS sequence"/>
</dbReference>
<protein>
    <submittedName>
        <fullName evidence="1">Uncharacterized protein</fullName>
    </submittedName>
</protein>
<evidence type="ECO:0000313" key="1">
    <source>
        <dbReference type="EMBL" id="OLP59055.1"/>
    </source>
</evidence>
<name>A0A1Q9AUC1_9HYPH</name>
<dbReference type="OrthoDB" id="7875908at2"/>
<reference evidence="1 2" key="1">
    <citation type="submission" date="2016-09" db="EMBL/GenBank/DDBJ databases">
        <title>Rhizobium sp. nov., a novel species isolated from the rice rhizosphere.</title>
        <authorList>
            <person name="Zhao J."/>
            <person name="Zhang X."/>
        </authorList>
    </citation>
    <scope>NUCLEOTIDE SEQUENCE [LARGE SCALE GENOMIC DNA]</scope>
    <source>
        <strain evidence="1 2">1.7048</strain>
    </source>
</reference>
<comment type="caution">
    <text evidence="1">The sequence shown here is derived from an EMBL/GenBank/DDBJ whole genome shotgun (WGS) entry which is preliminary data.</text>
</comment>
<sequence length="119" mass="13489">MNKIVRELYPASKLPEDLREGLPEGAMVRIVIDEVPDAEPHGDATPRTSAELLEHLRKFRASRPHSVSAEEAVARVRALRDPEDTLEAIRRHHASGAKPVSVEEDVRRVRALRDEWEND</sequence>
<dbReference type="AlphaFoldDB" id="A0A1Q9AUC1"/>
<proteinExistence type="predicted"/>
<dbReference type="EMBL" id="MKIP01000053">
    <property type="protein sequence ID" value="OLP59055.1"/>
    <property type="molecule type" value="Genomic_DNA"/>
</dbReference>
<evidence type="ECO:0000313" key="2">
    <source>
        <dbReference type="Proteomes" id="UP000186364"/>
    </source>
</evidence>
<organism evidence="1 2">
    <name type="scientific">Xaviernesmea oryzae</name>
    <dbReference type="NCBI Taxonomy" id="464029"/>
    <lineage>
        <taxon>Bacteria</taxon>
        <taxon>Pseudomonadati</taxon>
        <taxon>Pseudomonadota</taxon>
        <taxon>Alphaproteobacteria</taxon>
        <taxon>Hyphomicrobiales</taxon>
        <taxon>Rhizobiaceae</taxon>
        <taxon>Rhizobium/Agrobacterium group</taxon>
        <taxon>Xaviernesmea</taxon>
    </lineage>
</organism>
<keyword evidence="2" id="KW-1185">Reference proteome</keyword>